<organism evidence="7 8">
    <name type="scientific">Neolecta irregularis (strain DAH-3)</name>
    <dbReference type="NCBI Taxonomy" id="1198029"/>
    <lineage>
        <taxon>Eukaryota</taxon>
        <taxon>Fungi</taxon>
        <taxon>Dikarya</taxon>
        <taxon>Ascomycota</taxon>
        <taxon>Taphrinomycotina</taxon>
        <taxon>Neolectales</taxon>
        <taxon>Neolectaceae</taxon>
        <taxon>Neolecta</taxon>
    </lineage>
</organism>
<feature type="compositionally biased region" description="Basic residues" evidence="5">
    <location>
        <begin position="10"/>
        <end position="19"/>
    </location>
</feature>
<dbReference type="OrthoDB" id="342281at2759"/>
<name>A0A1U7LPG2_NEOID</name>
<evidence type="ECO:0000256" key="4">
    <source>
        <dbReference type="ARBA" id="ARBA00023136"/>
    </source>
</evidence>
<evidence type="ECO:0000256" key="1">
    <source>
        <dbReference type="ARBA" id="ARBA00004370"/>
    </source>
</evidence>
<keyword evidence="3" id="KW-1133">Transmembrane helix</keyword>
<evidence type="ECO:0000313" key="7">
    <source>
        <dbReference type="EMBL" id="OLL24411.1"/>
    </source>
</evidence>
<dbReference type="PANTHER" id="PTHR12911:SF8">
    <property type="entry name" value="KLAROID PROTEIN-RELATED"/>
    <property type="match status" value="1"/>
</dbReference>
<evidence type="ECO:0000313" key="8">
    <source>
        <dbReference type="Proteomes" id="UP000186594"/>
    </source>
</evidence>
<keyword evidence="2" id="KW-0812">Transmembrane</keyword>
<feature type="region of interest" description="Disordered" evidence="5">
    <location>
        <begin position="68"/>
        <end position="133"/>
    </location>
</feature>
<dbReference type="OMA" id="YTSIYRL"/>
<gene>
    <name evidence="7" type="ORF">NEOLI_004671</name>
</gene>
<dbReference type="InterPro" id="IPR012919">
    <property type="entry name" value="SUN_dom"/>
</dbReference>
<dbReference type="STRING" id="1198029.A0A1U7LPG2"/>
<dbReference type="AlphaFoldDB" id="A0A1U7LPG2"/>
<accession>A0A1U7LPG2</accession>
<proteinExistence type="predicted"/>
<comment type="subcellular location">
    <subcellularLocation>
        <location evidence="1">Membrane</location>
    </subcellularLocation>
</comment>
<keyword evidence="4" id="KW-0472">Membrane</keyword>
<reference evidence="7 8" key="1">
    <citation type="submission" date="2016-04" db="EMBL/GenBank/DDBJ databases">
        <title>Evolutionary innovation and constraint leading to complex multicellularity in the Ascomycota.</title>
        <authorList>
            <person name="Cisse O."/>
            <person name="Nguyen A."/>
            <person name="Hewitt D.A."/>
            <person name="Jedd G."/>
            <person name="Stajich J.E."/>
        </authorList>
    </citation>
    <scope>NUCLEOTIDE SEQUENCE [LARGE SCALE GENOMIC DNA]</scope>
    <source>
        <strain evidence="7 8">DAH-3</strain>
    </source>
</reference>
<protein>
    <submittedName>
        <fullName evidence="7">Spindle pole body-associated protein sad1</fullName>
    </submittedName>
</protein>
<feature type="domain" description="SUN" evidence="6">
    <location>
        <begin position="655"/>
        <end position="843"/>
    </location>
</feature>
<evidence type="ECO:0000256" key="3">
    <source>
        <dbReference type="ARBA" id="ARBA00022989"/>
    </source>
</evidence>
<dbReference type="InterPro" id="IPR045119">
    <property type="entry name" value="SUN1-5"/>
</dbReference>
<feature type="compositionally biased region" description="Basic and acidic residues" evidence="5">
    <location>
        <begin position="73"/>
        <end position="98"/>
    </location>
</feature>
<keyword evidence="8" id="KW-1185">Reference proteome</keyword>
<evidence type="ECO:0000256" key="2">
    <source>
        <dbReference type="ARBA" id="ARBA00022692"/>
    </source>
</evidence>
<feature type="region of interest" description="Disordered" evidence="5">
    <location>
        <begin position="1"/>
        <end position="39"/>
    </location>
</feature>
<evidence type="ECO:0000256" key="5">
    <source>
        <dbReference type="SAM" id="MobiDB-lite"/>
    </source>
</evidence>
<dbReference type="SUPFAM" id="SSF58100">
    <property type="entry name" value="Bacterial hemolysins"/>
    <property type="match status" value="1"/>
</dbReference>
<dbReference type="GO" id="GO:0043495">
    <property type="term" value="F:protein-membrane adaptor activity"/>
    <property type="evidence" value="ECO:0007669"/>
    <property type="project" value="TreeGrafter"/>
</dbReference>
<dbReference type="Gene3D" id="2.60.120.260">
    <property type="entry name" value="Galactose-binding domain-like"/>
    <property type="match status" value="1"/>
</dbReference>
<comment type="caution">
    <text evidence="7">The sequence shown here is derived from an EMBL/GenBank/DDBJ whole genome shotgun (WGS) entry which is preliminary data.</text>
</comment>
<dbReference type="EMBL" id="LXFE01000829">
    <property type="protein sequence ID" value="OLL24411.1"/>
    <property type="molecule type" value="Genomic_DNA"/>
</dbReference>
<dbReference type="Proteomes" id="UP000186594">
    <property type="component" value="Unassembled WGS sequence"/>
</dbReference>
<dbReference type="GO" id="GO:0034993">
    <property type="term" value="C:meiotic nuclear membrane microtubule tethering complex"/>
    <property type="evidence" value="ECO:0007669"/>
    <property type="project" value="TreeGrafter"/>
</dbReference>
<dbReference type="PROSITE" id="PS51469">
    <property type="entry name" value="SUN"/>
    <property type="match status" value="1"/>
</dbReference>
<evidence type="ECO:0000259" key="6">
    <source>
        <dbReference type="PROSITE" id="PS51469"/>
    </source>
</evidence>
<dbReference type="Pfam" id="PF07738">
    <property type="entry name" value="Sad1_UNC"/>
    <property type="match status" value="1"/>
</dbReference>
<dbReference type="PANTHER" id="PTHR12911">
    <property type="entry name" value="SAD1/UNC-84-LIKE PROTEIN-RELATED"/>
    <property type="match status" value="1"/>
</dbReference>
<sequence length="863" mass="97550">MFTNTPIGTRRQKAPRARPRISGADQPAAPLPSFPGVPSYSYGSPNTTLPHMQTLADTNIHITAAINHAARQAAEREKERQHREHEQTFHVQERDRATTPKRKSGGNKATPEQITRRKGSLRSASRPGSAVSELDMADRRVELTTHCLGGSPAHSRYGSREPSGPLHLELDLLNDYAEEQALYDQLIQDDNIDDSRKETDYGDDTRDEDQIIEINGKGRHYQNENDINHIHPPISAKIVNFFGFWIALAGRIFNSIISFARDKIWGFLRDFLIWPIAMLSSTTTRGTIWAIAIAVLTYYLLNSSYISSFPFGGQKKRWTAPDLPPSSAEEIISRIMLMEKEIGRHATLYDDLFSSNNVQSRDLRNTNTEMKQIGDEINSLADDFKRLTSRLSNFETVLKDQETKSASQAPHLEKSLKTMDERISLVQNHLKNAGSSSVKDISTLQNRLHSLRGDLQQIQTEMKQISSGQYIQEQALKVVEKYLPQQLAVKMNPKTRKLDVVPEFWNHLKSLFPTRQEMESRISEGISSISISDSSDIKVPSWGEFLKNNEHAIKQMIQISEEELLRKANDDGMIVSKAVFMDILSDRMAQTQSSFQSILLDLQKRLDEEIANSSNERSNISELTTAAIENLVQSALLKYTSDTVAKTDFALYTAGGRINPFLTSPTWRTRPRKFLEKLVSPVIDLSQHGHPPAIAIDSDNAPGQCWAMPGHFGYLGLRLSQTIYVSDITVDHIHPDIATNIESAPKEMEFWVEVDDLRLRSQIREFTGDEQEPPFGQWGGKYVKLLDFTYDVQKGQVAQTFTIPIAIKRMNIPVRDVIFRVTNNSGLEKYTCLYRVRVHGVAGFDDRNVENDDIQAIGSDQEI</sequence>